<comment type="caution">
    <text evidence="15">Lacks conserved residue(s) required for the propagation of feature annotation.</text>
</comment>
<evidence type="ECO:0000256" key="1">
    <source>
        <dbReference type="ARBA" id="ARBA00001946"/>
    </source>
</evidence>
<comment type="pathway">
    <text evidence="13 15">Amino-acid biosynthesis; L-isoleucine biosynthesis; L-isoleucine from 2-oxobutanoate: step 3/4.</text>
</comment>
<evidence type="ECO:0000256" key="4">
    <source>
        <dbReference type="ARBA" id="ARBA00022714"/>
    </source>
</evidence>
<evidence type="ECO:0000256" key="10">
    <source>
        <dbReference type="ARBA" id="ARBA00023304"/>
    </source>
</evidence>
<dbReference type="PANTHER" id="PTHR21000">
    <property type="entry name" value="DIHYDROXY-ACID DEHYDRATASE DAD"/>
    <property type="match status" value="1"/>
</dbReference>
<evidence type="ECO:0000256" key="16">
    <source>
        <dbReference type="SAM" id="MobiDB-lite"/>
    </source>
</evidence>
<comment type="function">
    <text evidence="15">Functions in the biosynthesis of branched-chain amino acids. Catalyzes the dehydration of (2R,3R)-2,3-dihydroxy-3-methylpentanoate (2,3-dihydroxy-3-methylvalerate) into 2-oxo-3-methylpentanoate (2-oxo-3-methylvalerate) and of (2R)-2,3-dihydroxy-3-methylbutanoate (2,3-dihydroxyisovalerate) into 2-oxo-3-methylbutanoate (2-oxoisovalerate), the penultimate precursor to L-isoleucine and L-valine, respectively.</text>
</comment>
<evidence type="ECO:0000313" key="20">
    <source>
        <dbReference type="Proteomes" id="UP000702425"/>
    </source>
</evidence>
<evidence type="ECO:0000313" key="19">
    <source>
        <dbReference type="EMBL" id="NQE33935.1"/>
    </source>
</evidence>
<dbReference type="EC" id="4.2.1.9" evidence="14 15"/>
<proteinExistence type="inferred from homology"/>
<dbReference type="Pfam" id="PF00920">
    <property type="entry name" value="ILVD_EDD_N"/>
    <property type="match status" value="1"/>
</dbReference>
<feature type="binding site" evidence="15">
    <location>
        <position position="176"/>
    </location>
    <ligand>
        <name>Mg(2+)</name>
        <dbReference type="ChEBI" id="CHEBI:18420"/>
    </ligand>
</feature>
<dbReference type="SUPFAM" id="SSF52016">
    <property type="entry name" value="LeuD/IlvD-like"/>
    <property type="match status" value="1"/>
</dbReference>
<name>A0ABX2CWZ6_9CYAN</name>
<evidence type="ECO:0000259" key="17">
    <source>
        <dbReference type="Pfam" id="PF00920"/>
    </source>
</evidence>
<comment type="cofactor">
    <cofactor evidence="15">
        <name>[2Fe-2S] cluster</name>
        <dbReference type="ChEBI" id="CHEBI:190135"/>
    </cofactor>
    <text evidence="15">Binds 1 [2Fe-2S] cluster per subunit. This cluster acts as a Lewis acid cofactor.</text>
</comment>
<keyword evidence="9 15" id="KW-0456">Lyase</keyword>
<keyword evidence="20" id="KW-1185">Reference proteome</keyword>
<keyword evidence="3 15" id="KW-0028">Amino-acid biosynthesis</keyword>
<feature type="binding site" evidence="15">
    <location>
        <position position="102"/>
    </location>
    <ligand>
        <name>[2Fe-2S] cluster</name>
        <dbReference type="ChEBI" id="CHEBI:190135"/>
    </ligand>
</feature>
<dbReference type="SUPFAM" id="SSF143975">
    <property type="entry name" value="IlvD/EDD N-terminal domain-like"/>
    <property type="match status" value="1"/>
</dbReference>
<sequence length="613" mass="64023">MLCCCLLKGLTNINASEKINNRVKLSALGTQTASSKEKQTTEQQTTDKGNFKMPENLRSQAVTGGVQRAPNRAMLRAVGFGDGDFTKPIVGIANGYSTITPCNMGLNDLALRAIASANEAGAMPQVFGTITISDGISMGTQGMKYSLVSRDVIADSIETVCNGQSMDGLLAVGGCDKNMPGAMIAIARMNIPAIFVYGGTIKPGHHNGRDLTVVSVFEAVGQFSAAKIDETELNAVEHKACPGAGSCGGMFTANTMSSAFEAMGMSLPYSSTMAAEDAEKADSAAESAKVVVEAVRKQLLPSQILTRKAFENAIAVIMAIGGSTNAVLHLLAISNAIGVELSLDDFETIRAKVPVLCDLKPSGKYVATDLHKAGGIPQVMKMLLEQGLLHGDALTITGQTVAEVLADIPAEPRTDQDVIRPWNNPLYAQGHLAILRGNLATEGAVAKITGVKKPIITGPARVFESEENCLDAILAGKIQAGDVIVIRYEGPKGGPGMREMLAPTSAIIGAGLGDSVGLITDGRFSGGTYGMVVGHVAPEAQVGGTIALVKEGDSITIDAKNRLLQLNVSDAELEQRRALWQPPKPRYTKGVLAKYAKLVSSSSVGAVTDLGLG</sequence>
<feature type="region of interest" description="Disordered" evidence="16">
    <location>
        <begin position="30"/>
        <end position="52"/>
    </location>
</feature>
<dbReference type="PROSITE" id="PS00887">
    <property type="entry name" value="ILVD_EDD_2"/>
    <property type="match status" value="1"/>
</dbReference>
<evidence type="ECO:0000256" key="6">
    <source>
        <dbReference type="ARBA" id="ARBA00022842"/>
    </source>
</evidence>
<comment type="catalytic activity">
    <reaction evidence="15">
        <text>(2R,3R)-2,3-dihydroxy-3-methylpentanoate = (S)-3-methyl-2-oxopentanoate + H2O</text>
        <dbReference type="Rhea" id="RHEA:27694"/>
        <dbReference type="ChEBI" id="CHEBI:15377"/>
        <dbReference type="ChEBI" id="CHEBI:35146"/>
        <dbReference type="ChEBI" id="CHEBI:49258"/>
        <dbReference type="EC" id="4.2.1.9"/>
    </reaction>
</comment>
<comment type="cofactor">
    <cofactor evidence="1 15">
        <name>Mg(2+)</name>
        <dbReference type="ChEBI" id="CHEBI:18420"/>
    </cofactor>
</comment>
<evidence type="ECO:0000256" key="7">
    <source>
        <dbReference type="ARBA" id="ARBA00023004"/>
    </source>
</evidence>
<keyword evidence="7 15" id="KW-0408">Iron</keyword>
<dbReference type="EMBL" id="SRRZ01000022">
    <property type="protein sequence ID" value="NQE33935.1"/>
    <property type="molecule type" value="Genomic_DNA"/>
</dbReference>
<dbReference type="Proteomes" id="UP000702425">
    <property type="component" value="Unassembled WGS sequence"/>
</dbReference>
<feature type="modified residue" description="N6-carboxylysine" evidence="15">
    <location>
        <position position="177"/>
    </location>
</feature>
<evidence type="ECO:0000256" key="2">
    <source>
        <dbReference type="ARBA" id="ARBA00006486"/>
    </source>
</evidence>
<dbReference type="NCBIfam" id="NF002068">
    <property type="entry name" value="PRK00911.1"/>
    <property type="match status" value="1"/>
</dbReference>
<feature type="binding site" evidence="15">
    <location>
        <position position="499"/>
    </location>
    <ligand>
        <name>Mg(2+)</name>
        <dbReference type="ChEBI" id="CHEBI:18420"/>
    </ligand>
</feature>
<keyword evidence="6 15" id="KW-0460">Magnesium</keyword>
<comment type="catalytic activity">
    <reaction evidence="11">
        <text>(2R)-2,3-dihydroxy-3-methylbutanoate = 3-methyl-2-oxobutanoate + H2O</text>
        <dbReference type="Rhea" id="RHEA:24809"/>
        <dbReference type="ChEBI" id="CHEBI:11851"/>
        <dbReference type="ChEBI" id="CHEBI:15377"/>
        <dbReference type="ChEBI" id="CHEBI:49072"/>
        <dbReference type="EC" id="4.2.1.9"/>
    </reaction>
    <physiologicalReaction direction="left-to-right" evidence="11">
        <dbReference type="Rhea" id="RHEA:24810"/>
    </physiologicalReaction>
</comment>
<keyword evidence="5 15" id="KW-0479">Metal-binding</keyword>
<dbReference type="PROSITE" id="PS00886">
    <property type="entry name" value="ILVD_EDD_1"/>
    <property type="match status" value="1"/>
</dbReference>
<comment type="pathway">
    <text evidence="12 15">Amino-acid biosynthesis; L-valine biosynthesis; L-valine from pyruvate: step 3/4.</text>
</comment>
<feature type="domain" description="Dihydroxy-acid/6-phosphogluconate dehydratase C-terminal" evidence="18">
    <location>
        <begin position="417"/>
        <end position="606"/>
    </location>
</feature>
<evidence type="ECO:0000256" key="3">
    <source>
        <dbReference type="ARBA" id="ARBA00022605"/>
    </source>
</evidence>
<evidence type="ECO:0000256" key="13">
    <source>
        <dbReference type="ARBA" id="ARBA00029437"/>
    </source>
</evidence>
<comment type="caution">
    <text evidence="19">The sequence shown here is derived from an EMBL/GenBank/DDBJ whole genome shotgun (WGS) entry which is preliminary data.</text>
</comment>
<dbReference type="Gene3D" id="3.50.30.80">
    <property type="entry name" value="IlvD/EDD C-terminal domain-like"/>
    <property type="match status" value="1"/>
</dbReference>
<dbReference type="PANTHER" id="PTHR21000:SF5">
    <property type="entry name" value="DIHYDROXY-ACID DEHYDRATASE, MITOCHONDRIAL"/>
    <property type="match status" value="1"/>
</dbReference>
<dbReference type="InterPro" id="IPR000581">
    <property type="entry name" value="ILV_EDD_N"/>
</dbReference>
<feature type="domain" description="Dihydroxy-acid/6-phosphogluconate dehydratase N-terminal" evidence="17">
    <location>
        <begin position="87"/>
        <end position="403"/>
    </location>
</feature>
<evidence type="ECO:0000256" key="5">
    <source>
        <dbReference type="ARBA" id="ARBA00022723"/>
    </source>
</evidence>
<comment type="subunit">
    <text evidence="15">Homodimer.</text>
</comment>
<comment type="similarity">
    <text evidence="2 15">Belongs to the IlvD/Edd family.</text>
</comment>
<dbReference type="InterPro" id="IPR037237">
    <property type="entry name" value="IlvD/EDD_N"/>
</dbReference>
<dbReference type="InterPro" id="IPR042096">
    <property type="entry name" value="Dihydro-acid_dehy_C"/>
</dbReference>
<evidence type="ECO:0000256" key="9">
    <source>
        <dbReference type="ARBA" id="ARBA00023239"/>
    </source>
</evidence>
<protein>
    <recommendedName>
        <fullName evidence="14 15">Dihydroxy-acid dehydratase</fullName>
        <shortName evidence="15">DAD</shortName>
        <ecNumber evidence="14 15">4.2.1.9</ecNumber>
    </recommendedName>
</protein>
<dbReference type="HAMAP" id="MF_00012">
    <property type="entry name" value="IlvD"/>
    <property type="match status" value="1"/>
</dbReference>
<dbReference type="NCBIfam" id="TIGR00110">
    <property type="entry name" value="ilvD"/>
    <property type="match status" value="1"/>
</dbReference>
<gene>
    <name evidence="15 19" type="primary">ilvD</name>
    <name evidence="19" type="ORF">E5S67_01658</name>
</gene>
<organism evidence="19 20">
    <name type="scientific">Microcoleus asticus IPMA8</name>
    <dbReference type="NCBI Taxonomy" id="2563858"/>
    <lineage>
        <taxon>Bacteria</taxon>
        <taxon>Bacillati</taxon>
        <taxon>Cyanobacteriota</taxon>
        <taxon>Cyanophyceae</taxon>
        <taxon>Oscillatoriophycideae</taxon>
        <taxon>Oscillatoriales</taxon>
        <taxon>Microcoleaceae</taxon>
        <taxon>Microcoleus</taxon>
        <taxon>Microcoleus asticus</taxon>
    </lineage>
</organism>
<dbReference type="GO" id="GO:0004160">
    <property type="term" value="F:dihydroxy-acid dehydratase activity"/>
    <property type="evidence" value="ECO:0007669"/>
    <property type="project" value="UniProtKB-EC"/>
</dbReference>
<dbReference type="Pfam" id="PF24877">
    <property type="entry name" value="ILV_EDD_C"/>
    <property type="match status" value="1"/>
</dbReference>
<evidence type="ECO:0000256" key="15">
    <source>
        <dbReference type="HAMAP-Rule" id="MF_00012"/>
    </source>
</evidence>
<reference evidence="19 20" key="1">
    <citation type="journal article" date="2020" name="Sci. Rep.">
        <title>A novel cyanobacterial geosmin producer, revising GeoA distribution and dispersion patterns in Bacteria.</title>
        <authorList>
            <person name="Churro C."/>
            <person name="Semedo-Aguiar A.P."/>
            <person name="Silva A.D."/>
            <person name="Pereira-Leal J.B."/>
            <person name="Leite R.B."/>
        </authorList>
    </citation>
    <scope>NUCLEOTIDE SEQUENCE [LARGE SCALE GENOMIC DNA]</scope>
    <source>
        <strain evidence="19 20">IPMA8</strain>
    </source>
</reference>
<dbReference type="InterPro" id="IPR056740">
    <property type="entry name" value="ILV_EDD_C"/>
</dbReference>
<evidence type="ECO:0000256" key="12">
    <source>
        <dbReference type="ARBA" id="ARBA00029436"/>
    </source>
</evidence>
<feature type="binding site" evidence="15">
    <location>
        <position position="134"/>
    </location>
    <ligand>
        <name>Mg(2+)</name>
        <dbReference type="ChEBI" id="CHEBI:18420"/>
    </ligand>
</feature>
<feature type="binding site" description="via carbamate group" evidence="15">
    <location>
        <position position="177"/>
    </location>
    <ligand>
        <name>Mg(2+)</name>
        <dbReference type="ChEBI" id="CHEBI:18420"/>
    </ligand>
</feature>
<evidence type="ECO:0000256" key="8">
    <source>
        <dbReference type="ARBA" id="ARBA00023014"/>
    </source>
</evidence>
<feature type="active site" description="Proton acceptor" evidence="15">
    <location>
        <position position="525"/>
    </location>
</feature>
<keyword evidence="8 15" id="KW-0411">Iron-sulfur</keyword>
<evidence type="ECO:0000259" key="18">
    <source>
        <dbReference type="Pfam" id="PF24877"/>
    </source>
</evidence>
<evidence type="ECO:0000256" key="14">
    <source>
        <dbReference type="ARBA" id="ARBA00029490"/>
    </source>
</evidence>
<dbReference type="InterPro" id="IPR050165">
    <property type="entry name" value="DHAD_IlvD/Edd"/>
</dbReference>
<keyword evidence="10 15" id="KW-0100">Branched-chain amino acid biosynthesis</keyword>
<dbReference type="InterPro" id="IPR020558">
    <property type="entry name" value="DiOHA_6PGluconate_deHydtase_CS"/>
</dbReference>
<dbReference type="InterPro" id="IPR004404">
    <property type="entry name" value="DihydroxyA_deHydtase"/>
</dbReference>
<accession>A0ABX2CWZ6</accession>
<keyword evidence="4 15" id="KW-0001">2Fe-2S</keyword>
<evidence type="ECO:0000256" key="11">
    <source>
        <dbReference type="ARBA" id="ARBA00029304"/>
    </source>
</evidence>